<name>A0A0A2UVE4_9BACI</name>
<reference evidence="2 3" key="1">
    <citation type="submission" date="2013-08" db="EMBL/GenBank/DDBJ databases">
        <title>Genome of Pontibacillus chungwhensis.</title>
        <authorList>
            <person name="Wang Q."/>
            <person name="Wang G."/>
        </authorList>
    </citation>
    <scope>NUCLEOTIDE SEQUENCE [LARGE SCALE GENOMIC DNA]</scope>
    <source>
        <strain evidence="2 3">BH030062</strain>
    </source>
</reference>
<dbReference type="CDD" id="cd06587">
    <property type="entry name" value="VOC"/>
    <property type="match status" value="1"/>
</dbReference>
<dbReference type="InterPro" id="IPR004360">
    <property type="entry name" value="Glyas_Fos-R_dOase_dom"/>
</dbReference>
<accession>A0A0A2UVE4</accession>
<evidence type="ECO:0000313" key="2">
    <source>
        <dbReference type="EMBL" id="KGP91859.1"/>
    </source>
</evidence>
<dbReference type="SUPFAM" id="SSF54593">
    <property type="entry name" value="Glyoxalase/Bleomycin resistance protein/Dihydroxybiphenyl dioxygenase"/>
    <property type="match status" value="1"/>
</dbReference>
<keyword evidence="3" id="KW-1185">Reference proteome</keyword>
<gene>
    <name evidence="2" type="ORF">N780_16020</name>
</gene>
<dbReference type="InterPro" id="IPR037523">
    <property type="entry name" value="VOC_core"/>
</dbReference>
<evidence type="ECO:0000259" key="1">
    <source>
        <dbReference type="PROSITE" id="PS51819"/>
    </source>
</evidence>
<dbReference type="Gene3D" id="3.10.180.10">
    <property type="entry name" value="2,3-Dihydroxybiphenyl 1,2-Dioxygenase, domain 1"/>
    <property type="match status" value="1"/>
</dbReference>
<dbReference type="EMBL" id="AVBG01000004">
    <property type="protein sequence ID" value="KGP91859.1"/>
    <property type="molecule type" value="Genomic_DNA"/>
</dbReference>
<feature type="domain" description="VOC" evidence="1">
    <location>
        <begin position="3"/>
        <end position="124"/>
    </location>
</feature>
<dbReference type="Pfam" id="PF00903">
    <property type="entry name" value="Glyoxalase"/>
    <property type="match status" value="1"/>
</dbReference>
<dbReference type="STRING" id="1385513.N780_16020"/>
<dbReference type="OrthoDB" id="2184229at2"/>
<comment type="caution">
    <text evidence="2">The sequence shown here is derived from an EMBL/GenBank/DDBJ whole genome shotgun (WGS) entry which is preliminary data.</text>
</comment>
<evidence type="ECO:0000313" key="3">
    <source>
        <dbReference type="Proteomes" id="UP000030153"/>
    </source>
</evidence>
<dbReference type="Proteomes" id="UP000030153">
    <property type="component" value="Unassembled WGS sequence"/>
</dbReference>
<organism evidence="2 3">
    <name type="scientific">Pontibacillus chungwhensis BH030062</name>
    <dbReference type="NCBI Taxonomy" id="1385513"/>
    <lineage>
        <taxon>Bacteria</taxon>
        <taxon>Bacillati</taxon>
        <taxon>Bacillota</taxon>
        <taxon>Bacilli</taxon>
        <taxon>Bacillales</taxon>
        <taxon>Bacillaceae</taxon>
        <taxon>Pontibacillus</taxon>
    </lineage>
</organism>
<dbReference type="PANTHER" id="PTHR36437:SF2">
    <property type="entry name" value="GLYOXALASE_BLEOMYCIN RESISTANCE PROTEIN_DIOXYGENASE"/>
    <property type="match status" value="1"/>
</dbReference>
<dbReference type="InterPro" id="IPR029068">
    <property type="entry name" value="Glyas_Bleomycin-R_OHBP_Dase"/>
</dbReference>
<dbReference type="RefSeq" id="WP_036781954.1">
    <property type="nucleotide sequence ID" value="NZ_AVBG01000004.1"/>
</dbReference>
<dbReference type="PROSITE" id="PS51819">
    <property type="entry name" value="VOC"/>
    <property type="match status" value="1"/>
</dbReference>
<proteinExistence type="predicted"/>
<dbReference type="PANTHER" id="PTHR36437">
    <property type="entry name" value="GLYOXALASE/BLEOMYCIN RESISTANCE PROTEIN/DIOXYGENASE"/>
    <property type="match status" value="1"/>
</dbReference>
<dbReference type="AlphaFoldDB" id="A0A0A2UVE4"/>
<protein>
    <submittedName>
        <fullName evidence="2">Glyoxalase</fullName>
    </submittedName>
</protein>
<sequence length="144" mass="16550">MFQMNSVFIPVTDIERSKKWYENNLGLLKVDEWENGSDHGAGYVFSRGNTGLALIEVTEPQSTAFTRKGSQPNVYFNFSTDDIEGDYQRLVDRNVITSPIQYSEEVSMFDFKDPDGNSFSVVQESSNSPYHENHILMLQRQYSE</sequence>
<dbReference type="eggNOG" id="COG0346">
    <property type="taxonomic scope" value="Bacteria"/>
</dbReference>